<comment type="similarity">
    <text evidence="7">Belongs to the binding-protein-dependent transport system permease family.</text>
</comment>
<dbReference type="GO" id="GO:0005886">
    <property type="term" value="C:plasma membrane"/>
    <property type="evidence" value="ECO:0007669"/>
    <property type="project" value="UniProtKB-SubCell"/>
</dbReference>
<dbReference type="AlphaFoldDB" id="A0A7X6KXY5"/>
<feature type="transmembrane region" description="Helical" evidence="7">
    <location>
        <begin position="239"/>
        <end position="256"/>
    </location>
</feature>
<gene>
    <name evidence="10" type="ORF">HGA03_16105</name>
</gene>
<feature type="region of interest" description="Disordered" evidence="8">
    <location>
        <begin position="1"/>
        <end position="26"/>
    </location>
</feature>
<feature type="domain" description="ABC transmembrane type-1" evidence="9">
    <location>
        <begin position="97"/>
        <end position="316"/>
    </location>
</feature>
<dbReference type="InterPro" id="IPR035906">
    <property type="entry name" value="MetI-like_sf"/>
</dbReference>
<keyword evidence="3" id="KW-1003">Cell membrane</keyword>
<dbReference type="InterPro" id="IPR000515">
    <property type="entry name" value="MetI-like"/>
</dbReference>
<evidence type="ECO:0000256" key="5">
    <source>
        <dbReference type="ARBA" id="ARBA00022989"/>
    </source>
</evidence>
<accession>A0A7X6KXY5</accession>
<feature type="transmembrane region" description="Helical" evidence="7">
    <location>
        <begin position="186"/>
        <end position="207"/>
    </location>
</feature>
<dbReference type="SUPFAM" id="SSF161098">
    <property type="entry name" value="MetI-like"/>
    <property type="match status" value="1"/>
</dbReference>
<keyword evidence="2 7" id="KW-0813">Transport</keyword>
<protein>
    <submittedName>
        <fullName evidence="10">Sugar ABC transporter permease</fullName>
    </submittedName>
</protein>
<keyword evidence="5 7" id="KW-1133">Transmembrane helix</keyword>
<organism evidence="10 11">
    <name type="scientific">Cellulomonas denverensis</name>
    <dbReference type="NCBI Taxonomy" id="264297"/>
    <lineage>
        <taxon>Bacteria</taxon>
        <taxon>Bacillati</taxon>
        <taxon>Actinomycetota</taxon>
        <taxon>Actinomycetes</taxon>
        <taxon>Micrococcales</taxon>
        <taxon>Cellulomonadaceae</taxon>
        <taxon>Cellulomonas</taxon>
    </lineage>
</organism>
<dbReference type="CDD" id="cd06261">
    <property type="entry name" value="TM_PBP2"/>
    <property type="match status" value="1"/>
</dbReference>
<evidence type="ECO:0000259" key="9">
    <source>
        <dbReference type="PROSITE" id="PS50928"/>
    </source>
</evidence>
<comment type="caution">
    <text evidence="10">The sequence shown here is derived from an EMBL/GenBank/DDBJ whole genome shotgun (WGS) entry which is preliminary data.</text>
</comment>
<dbReference type="PROSITE" id="PS50928">
    <property type="entry name" value="ABC_TM1"/>
    <property type="match status" value="1"/>
</dbReference>
<name>A0A7X6KXY5_9CELL</name>
<dbReference type="RefSeq" id="WP_168631320.1">
    <property type="nucleotide sequence ID" value="NZ_BONL01000008.1"/>
</dbReference>
<dbReference type="GO" id="GO:0055085">
    <property type="term" value="P:transmembrane transport"/>
    <property type="evidence" value="ECO:0007669"/>
    <property type="project" value="InterPro"/>
</dbReference>
<proteinExistence type="inferred from homology"/>
<evidence type="ECO:0000256" key="7">
    <source>
        <dbReference type="RuleBase" id="RU363032"/>
    </source>
</evidence>
<keyword evidence="11" id="KW-1185">Reference proteome</keyword>
<dbReference type="PANTHER" id="PTHR30193:SF37">
    <property type="entry name" value="INNER MEMBRANE ABC TRANSPORTER PERMEASE PROTEIN YCJO"/>
    <property type="match status" value="1"/>
</dbReference>
<keyword evidence="6 7" id="KW-0472">Membrane</keyword>
<dbReference type="PANTHER" id="PTHR30193">
    <property type="entry name" value="ABC TRANSPORTER PERMEASE PROTEIN"/>
    <property type="match status" value="1"/>
</dbReference>
<dbReference type="Pfam" id="PF00528">
    <property type="entry name" value="BPD_transp_1"/>
    <property type="match status" value="1"/>
</dbReference>
<evidence type="ECO:0000256" key="3">
    <source>
        <dbReference type="ARBA" id="ARBA00022475"/>
    </source>
</evidence>
<feature type="transmembrane region" description="Helical" evidence="7">
    <location>
        <begin position="292"/>
        <end position="315"/>
    </location>
</feature>
<evidence type="ECO:0000256" key="2">
    <source>
        <dbReference type="ARBA" id="ARBA00022448"/>
    </source>
</evidence>
<reference evidence="10 11" key="1">
    <citation type="submission" date="2020-04" db="EMBL/GenBank/DDBJ databases">
        <title>MicrobeNet Type strains.</title>
        <authorList>
            <person name="Nicholson A.C."/>
        </authorList>
    </citation>
    <scope>NUCLEOTIDE SEQUENCE [LARGE SCALE GENOMIC DNA]</scope>
    <source>
        <strain evidence="10 11">ATCC BAA-788</strain>
    </source>
</reference>
<feature type="transmembrane region" description="Helical" evidence="7">
    <location>
        <begin position="40"/>
        <end position="59"/>
    </location>
</feature>
<feature type="transmembrane region" description="Helical" evidence="7">
    <location>
        <begin position="262"/>
        <end position="285"/>
    </location>
</feature>
<dbReference type="EMBL" id="JAAXOX010000012">
    <property type="protein sequence ID" value="NKY24193.1"/>
    <property type="molecule type" value="Genomic_DNA"/>
</dbReference>
<evidence type="ECO:0000256" key="8">
    <source>
        <dbReference type="SAM" id="MobiDB-lite"/>
    </source>
</evidence>
<sequence>MGSDLTARPGSTAGPGGPPTSRPRATDWRTRLRARLPENLTAWAMVAPAVALLLWWFVWPIVQSVLLSFQQVNKFHFDEREFVGLANYQALFADPAFGRSLGITATFIALVVPAQTLLAILIAAMLVSASRGRTALRTAVFVPYMTSTVAVTTIFMQLFVSGGPVSASLEALGLPGGTWYAEPSTALYFLVLVYVYMFVGLYIVIFVGGMESIDASLYEAAEVDGAGVLRRFWSVTVPGVRPFTVFVVLTGFIQAVQVFDQAYVISGGTTLGSPAGATSTIVIFIYQQAFRLNAVGLGSAATVILLVAIVAAGILSRLAARRTNS</sequence>
<feature type="transmembrane region" description="Helical" evidence="7">
    <location>
        <begin position="139"/>
        <end position="160"/>
    </location>
</feature>
<evidence type="ECO:0000256" key="4">
    <source>
        <dbReference type="ARBA" id="ARBA00022692"/>
    </source>
</evidence>
<comment type="subcellular location">
    <subcellularLocation>
        <location evidence="1 7">Cell membrane</location>
        <topology evidence="1 7">Multi-pass membrane protein</topology>
    </subcellularLocation>
</comment>
<evidence type="ECO:0000313" key="10">
    <source>
        <dbReference type="EMBL" id="NKY24193.1"/>
    </source>
</evidence>
<feature type="compositionally biased region" description="Low complexity" evidence="8">
    <location>
        <begin position="1"/>
        <end position="12"/>
    </location>
</feature>
<dbReference type="InterPro" id="IPR051393">
    <property type="entry name" value="ABC_transporter_permease"/>
</dbReference>
<feature type="transmembrane region" description="Helical" evidence="7">
    <location>
        <begin position="101"/>
        <end position="127"/>
    </location>
</feature>
<evidence type="ECO:0000313" key="11">
    <source>
        <dbReference type="Proteomes" id="UP000581206"/>
    </source>
</evidence>
<evidence type="ECO:0000256" key="1">
    <source>
        <dbReference type="ARBA" id="ARBA00004651"/>
    </source>
</evidence>
<dbReference type="Gene3D" id="1.10.3720.10">
    <property type="entry name" value="MetI-like"/>
    <property type="match status" value="1"/>
</dbReference>
<evidence type="ECO:0000256" key="6">
    <source>
        <dbReference type="ARBA" id="ARBA00023136"/>
    </source>
</evidence>
<keyword evidence="4 7" id="KW-0812">Transmembrane</keyword>
<dbReference type="Proteomes" id="UP000581206">
    <property type="component" value="Unassembled WGS sequence"/>
</dbReference>